<keyword evidence="2" id="KW-1185">Reference proteome</keyword>
<dbReference type="AlphaFoldDB" id="A0A7W4PQE2"/>
<name>A0A7W4PQE2_9PROT</name>
<reference evidence="1 2" key="1">
    <citation type="submission" date="2020-04" db="EMBL/GenBank/DDBJ databases">
        <title>Description of novel Gluconacetobacter.</title>
        <authorList>
            <person name="Sombolestani A."/>
        </authorList>
    </citation>
    <scope>NUCLEOTIDE SEQUENCE [LARGE SCALE GENOMIC DNA]</scope>
    <source>
        <strain evidence="1 2">LMG 27800</strain>
    </source>
</reference>
<gene>
    <name evidence="1" type="ORF">HLH27_15675</name>
</gene>
<dbReference type="Proteomes" id="UP000540556">
    <property type="component" value="Unassembled WGS sequence"/>
</dbReference>
<evidence type="ECO:0000313" key="1">
    <source>
        <dbReference type="EMBL" id="MBB2206440.1"/>
    </source>
</evidence>
<sequence>MKHFATKVWGVDSCRLPLATFGVKGFVDRLLFRQLTMVATAGVGEIDDPADVDAIMAMTAVETCWSYGRSNGWGDCTASTSSCNSYGRTSF</sequence>
<comment type="caution">
    <text evidence="1">The sequence shown here is derived from an EMBL/GenBank/DDBJ whole genome shotgun (WGS) entry which is preliminary data.</text>
</comment>
<protein>
    <submittedName>
        <fullName evidence="1">Uncharacterized protein</fullName>
    </submittedName>
</protein>
<evidence type="ECO:0000313" key="2">
    <source>
        <dbReference type="Proteomes" id="UP000540556"/>
    </source>
</evidence>
<accession>A0A7W4PQE2</accession>
<dbReference type="EMBL" id="JABEQK010000016">
    <property type="protein sequence ID" value="MBB2206440.1"/>
    <property type="molecule type" value="Genomic_DNA"/>
</dbReference>
<dbReference type="RefSeq" id="WP_182950984.1">
    <property type="nucleotide sequence ID" value="NZ_JABEQK010000016.1"/>
</dbReference>
<proteinExistence type="predicted"/>
<organism evidence="1 2">
    <name type="scientific">Gluconacetobacter takamatsuzukensis</name>
    <dbReference type="NCBI Taxonomy" id="1286190"/>
    <lineage>
        <taxon>Bacteria</taxon>
        <taxon>Pseudomonadati</taxon>
        <taxon>Pseudomonadota</taxon>
        <taxon>Alphaproteobacteria</taxon>
        <taxon>Acetobacterales</taxon>
        <taxon>Acetobacteraceae</taxon>
        <taxon>Gluconacetobacter</taxon>
    </lineage>
</organism>